<proteinExistence type="predicted"/>
<protein>
    <submittedName>
        <fullName evidence="1">Uncharacterized protein</fullName>
    </submittedName>
</protein>
<comment type="caution">
    <text evidence="1">The sequence shown here is derived from an EMBL/GenBank/DDBJ whole genome shotgun (WGS) entry which is preliminary data.</text>
</comment>
<dbReference type="AlphaFoldDB" id="A0AAW2YC72"/>
<dbReference type="EMBL" id="JACGWN010000001">
    <property type="protein sequence ID" value="KAL0463325.1"/>
    <property type="molecule type" value="Genomic_DNA"/>
</dbReference>
<evidence type="ECO:0000313" key="1">
    <source>
        <dbReference type="EMBL" id="KAL0463325.1"/>
    </source>
</evidence>
<reference evidence="1" key="2">
    <citation type="journal article" date="2024" name="Plant">
        <title>Genomic evolution and insights into agronomic trait innovations of Sesamum species.</title>
        <authorList>
            <person name="Miao H."/>
            <person name="Wang L."/>
            <person name="Qu L."/>
            <person name="Liu H."/>
            <person name="Sun Y."/>
            <person name="Le M."/>
            <person name="Wang Q."/>
            <person name="Wei S."/>
            <person name="Zheng Y."/>
            <person name="Lin W."/>
            <person name="Duan Y."/>
            <person name="Cao H."/>
            <person name="Xiong S."/>
            <person name="Wang X."/>
            <person name="Wei L."/>
            <person name="Li C."/>
            <person name="Ma Q."/>
            <person name="Ju M."/>
            <person name="Zhao R."/>
            <person name="Li G."/>
            <person name="Mu C."/>
            <person name="Tian Q."/>
            <person name="Mei H."/>
            <person name="Zhang T."/>
            <person name="Gao T."/>
            <person name="Zhang H."/>
        </authorList>
    </citation>
    <scope>NUCLEOTIDE SEQUENCE</scope>
    <source>
        <strain evidence="1">KEN1</strain>
    </source>
</reference>
<gene>
    <name evidence="1" type="ORF">Slati_0220100</name>
</gene>
<name>A0AAW2YC72_9LAMI</name>
<organism evidence="1">
    <name type="scientific">Sesamum latifolium</name>
    <dbReference type="NCBI Taxonomy" id="2727402"/>
    <lineage>
        <taxon>Eukaryota</taxon>
        <taxon>Viridiplantae</taxon>
        <taxon>Streptophyta</taxon>
        <taxon>Embryophyta</taxon>
        <taxon>Tracheophyta</taxon>
        <taxon>Spermatophyta</taxon>
        <taxon>Magnoliopsida</taxon>
        <taxon>eudicotyledons</taxon>
        <taxon>Gunneridae</taxon>
        <taxon>Pentapetalae</taxon>
        <taxon>asterids</taxon>
        <taxon>lamiids</taxon>
        <taxon>Lamiales</taxon>
        <taxon>Pedaliaceae</taxon>
        <taxon>Sesamum</taxon>
    </lineage>
</organism>
<accession>A0AAW2YC72</accession>
<sequence length="175" mass="19130">MYLLGGGLGGPCVAHFLLVSSGEVYLLGGARDALIITPLVSFARGFPSREEMKLVSSSLRGVLGRRTRRPRHPRQVKSIFWAVHEAPSSSALIITPLVSYARGFPSRGEMKLVSSSLRGVLGRRTRRTRYPHQVKSIFWAVHEAPSSSALIITPLVSYARGFPSRGEMKLVSSSL</sequence>
<reference evidence="1" key="1">
    <citation type="submission" date="2020-06" db="EMBL/GenBank/DDBJ databases">
        <authorList>
            <person name="Li T."/>
            <person name="Hu X."/>
            <person name="Zhang T."/>
            <person name="Song X."/>
            <person name="Zhang H."/>
            <person name="Dai N."/>
            <person name="Sheng W."/>
            <person name="Hou X."/>
            <person name="Wei L."/>
        </authorList>
    </citation>
    <scope>NUCLEOTIDE SEQUENCE</scope>
    <source>
        <strain evidence="1">KEN1</strain>
        <tissue evidence="1">Leaf</tissue>
    </source>
</reference>